<evidence type="ECO:0000313" key="3">
    <source>
        <dbReference type="Proteomes" id="UP000887116"/>
    </source>
</evidence>
<organism evidence="2 3">
    <name type="scientific">Trichonephila clavata</name>
    <name type="common">Joro spider</name>
    <name type="synonym">Nephila clavata</name>
    <dbReference type="NCBI Taxonomy" id="2740835"/>
    <lineage>
        <taxon>Eukaryota</taxon>
        <taxon>Metazoa</taxon>
        <taxon>Ecdysozoa</taxon>
        <taxon>Arthropoda</taxon>
        <taxon>Chelicerata</taxon>
        <taxon>Arachnida</taxon>
        <taxon>Araneae</taxon>
        <taxon>Araneomorphae</taxon>
        <taxon>Entelegynae</taxon>
        <taxon>Araneoidea</taxon>
        <taxon>Nephilidae</taxon>
        <taxon>Trichonephila</taxon>
    </lineage>
</organism>
<feature type="non-terminal residue" evidence="2">
    <location>
        <position position="382"/>
    </location>
</feature>
<dbReference type="OrthoDB" id="6499484at2759"/>
<dbReference type="Pfam" id="PF00653">
    <property type="entry name" value="BIR"/>
    <property type="match status" value="1"/>
</dbReference>
<accession>A0A8X6HZ06</accession>
<proteinExistence type="predicted"/>
<evidence type="ECO:0000313" key="2">
    <source>
        <dbReference type="EMBL" id="GFR32701.1"/>
    </source>
</evidence>
<name>A0A8X6HZ06_TRICU</name>
<feature type="compositionally biased region" description="Low complexity" evidence="1">
    <location>
        <begin position="193"/>
        <end position="207"/>
    </location>
</feature>
<protein>
    <submittedName>
        <fullName evidence="2">Baculoviral IAP repeat-containing protein 7-A</fullName>
    </submittedName>
</protein>
<dbReference type="Proteomes" id="UP000887116">
    <property type="component" value="Unassembled WGS sequence"/>
</dbReference>
<gene>
    <name evidence="2" type="primary">birc7-a_2</name>
    <name evidence="2" type="ORF">TNCT_351371</name>
</gene>
<dbReference type="InterPro" id="IPR050784">
    <property type="entry name" value="IAP"/>
</dbReference>
<dbReference type="InterPro" id="IPR001370">
    <property type="entry name" value="BIR_rpt"/>
</dbReference>
<dbReference type="Gene3D" id="1.10.1170.10">
    <property type="entry name" value="Inhibitor Of Apoptosis Protein (2mihbC-IAP-1), Chain A"/>
    <property type="match status" value="1"/>
</dbReference>
<dbReference type="SUPFAM" id="SSF57924">
    <property type="entry name" value="Inhibitor of apoptosis (IAP) repeat"/>
    <property type="match status" value="1"/>
</dbReference>
<keyword evidence="3" id="KW-1185">Reference proteome</keyword>
<feature type="region of interest" description="Disordered" evidence="1">
    <location>
        <begin position="191"/>
        <end position="220"/>
    </location>
</feature>
<sequence>MTDGVPDVRALRKMSDLKSRLLTFKGWPLIMLSAKQLAEHGFYYTGISDIVTCFYCNISLGNWKINDDPLIEHKKFSPHCAYMELIKMKSIKPPNTTDETIEDEVLRQACELFSKSTVQKVAVANFRSTGQHFKSLEDVCEAVFKFDAKPAKSVTLESGNRVEGNEEGDIYDEIETAIQNIPQDNFQVNAMPSGSGIQNSLSSNNLQFNPTPSGSGIQNNYLPPGLYNPYSSSHESFVLIRRLRRLERLERRRATRIARAESQAAESREEEASTSPPPPRDSRQNSPPRNSRQNSPPRNSRQNSPPRNSRQNSPPRNSRQNSPPRNSRRNTFQTRWGEMGPGFQNYGNFSQSEPLNRRLPQDMELFQYNILKKYMDHYVRHG</sequence>
<dbReference type="PANTHER" id="PTHR10044">
    <property type="entry name" value="INHIBITOR OF APOPTOSIS"/>
    <property type="match status" value="1"/>
</dbReference>
<feature type="compositionally biased region" description="Low complexity" evidence="1">
    <location>
        <begin position="284"/>
        <end position="325"/>
    </location>
</feature>
<dbReference type="PROSITE" id="PS50143">
    <property type="entry name" value="BIR_REPEAT_2"/>
    <property type="match status" value="1"/>
</dbReference>
<comment type="caution">
    <text evidence="2">The sequence shown here is derived from an EMBL/GenBank/DDBJ whole genome shotgun (WGS) entry which is preliminary data.</text>
</comment>
<dbReference type="AlphaFoldDB" id="A0A8X6HZ06"/>
<feature type="region of interest" description="Disordered" evidence="1">
    <location>
        <begin position="257"/>
        <end position="340"/>
    </location>
</feature>
<dbReference type="SMART" id="SM00238">
    <property type="entry name" value="BIR"/>
    <property type="match status" value="1"/>
</dbReference>
<dbReference type="CDD" id="cd00022">
    <property type="entry name" value="BIR"/>
    <property type="match status" value="1"/>
</dbReference>
<feature type="compositionally biased region" description="Polar residues" evidence="1">
    <location>
        <begin position="208"/>
        <end position="220"/>
    </location>
</feature>
<reference evidence="2" key="1">
    <citation type="submission" date="2020-07" db="EMBL/GenBank/DDBJ databases">
        <title>Multicomponent nature underlies the extraordinary mechanical properties of spider dragline silk.</title>
        <authorList>
            <person name="Kono N."/>
            <person name="Nakamura H."/>
            <person name="Mori M."/>
            <person name="Yoshida Y."/>
            <person name="Ohtoshi R."/>
            <person name="Malay A.D."/>
            <person name="Moran D.A.P."/>
            <person name="Tomita M."/>
            <person name="Numata K."/>
            <person name="Arakawa K."/>
        </authorList>
    </citation>
    <scope>NUCLEOTIDE SEQUENCE</scope>
</reference>
<dbReference type="EMBL" id="BMAO01019773">
    <property type="protein sequence ID" value="GFR32701.1"/>
    <property type="molecule type" value="Genomic_DNA"/>
</dbReference>
<evidence type="ECO:0000256" key="1">
    <source>
        <dbReference type="SAM" id="MobiDB-lite"/>
    </source>
</evidence>